<keyword evidence="3" id="KW-1185">Reference proteome</keyword>
<dbReference type="RefSeq" id="WP_367953957.1">
    <property type="nucleotide sequence ID" value="NZ_JBDPGJ010000002.1"/>
</dbReference>
<dbReference type="EMBL" id="JBDPGJ010000002">
    <property type="protein sequence ID" value="MEX0406089.1"/>
    <property type="molecule type" value="Genomic_DNA"/>
</dbReference>
<feature type="compositionally biased region" description="Low complexity" evidence="1">
    <location>
        <begin position="25"/>
        <end position="41"/>
    </location>
</feature>
<evidence type="ECO:0000313" key="2">
    <source>
        <dbReference type="EMBL" id="MEX0406089.1"/>
    </source>
</evidence>
<name>A0ABV3SJ92_9HYPH</name>
<organism evidence="2 3">
    <name type="scientific">Aquibium pacificus</name>
    <dbReference type="NCBI Taxonomy" id="3153579"/>
    <lineage>
        <taxon>Bacteria</taxon>
        <taxon>Pseudomonadati</taxon>
        <taxon>Pseudomonadota</taxon>
        <taxon>Alphaproteobacteria</taxon>
        <taxon>Hyphomicrobiales</taxon>
        <taxon>Phyllobacteriaceae</taxon>
        <taxon>Aquibium</taxon>
    </lineage>
</organism>
<reference evidence="2 3" key="1">
    <citation type="submission" date="2024-05" db="EMBL/GenBank/DDBJ databases">
        <authorList>
            <person name="Jiang F."/>
        </authorList>
    </citation>
    <scope>NUCLEOTIDE SEQUENCE [LARGE SCALE GENOMIC DNA]</scope>
    <source>
        <strain evidence="2 3">LZ166</strain>
    </source>
</reference>
<comment type="caution">
    <text evidence="2">The sequence shown here is derived from an EMBL/GenBank/DDBJ whole genome shotgun (WGS) entry which is preliminary data.</text>
</comment>
<accession>A0ABV3SJ92</accession>
<gene>
    <name evidence="2" type="ORF">ABGN05_10480</name>
</gene>
<proteinExistence type="predicted"/>
<sequence length="41" mass="4273">MRGLTMALLSIGETGWFSGGDRTRSVSTTKKSPAKTTATAV</sequence>
<feature type="region of interest" description="Disordered" evidence="1">
    <location>
        <begin position="18"/>
        <end position="41"/>
    </location>
</feature>
<protein>
    <submittedName>
        <fullName evidence="2">Uncharacterized protein</fullName>
    </submittedName>
</protein>
<evidence type="ECO:0000256" key="1">
    <source>
        <dbReference type="SAM" id="MobiDB-lite"/>
    </source>
</evidence>
<evidence type="ECO:0000313" key="3">
    <source>
        <dbReference type="Proteomes" id="UP001556692"/>
    </source>
</evidence>
<dbReference type="Proteomes" id="UP001556692">
    <property type="component" value="Unassembled WGS sequence"/>
</dbReference>